<dbReference type="GO" id="GO:0016787">
    <property type="term" value="F:hydrolase activity"/>
    <property type="evidence" value="ECO:0007669"/>
    <property type="project" value="UniProtKB-KW"/>
</dbReference>
<evidence type="ECO:0000256" key="1">
    <source>
        <dbReference type="ARBA" id="ARBA00022806"/>
    </source>
</evidence>
<dbReference type="GO" id="GO:0004386">
    <property type="term" value="F:helicase activity"/>
    <property type="evidence" value="ECO:0007669"/>
    <property type="project" value="InterPro"/>
</dbReference>
<dbReference type="CDD" id="cd18808">
    <property type="entry name" value="SF1_C_Upf1"/>
    <property type="match status" value="1"/>
</dbReference>
<dbReference type="SUPFAM" id="SSF52540">
    <property type="entry name" value="P-loop containing nucleoside triphosphate hydrolases"/>
    <property type="match status" value="1"/>
</dbReference>
<dbReference type="AlphaFoldDB" id="A0A6A5TWB6"/>
<organism evidence="5 6">
    <name type="scientific">Byssothecium circinans</name>
    <dbReference type="NCBI Taxonomy" id="147558"/>
    <lineage>
        <taxon>Eukaryota</taxon>
        <taxon>Fungi</taxon>
        <taxon>Dikarya</taxon>
        <taxon>Ascomycota</taxon>
        <taxon>Pezizomycotina</taxon>
        <taxon>Dothideomycetes</taxon>
        <taxon>Pleosporomycetidae</taxon>
        <taxon>Pleosporales</taxon>
        <taxon>Massarineae</taxon>
        <taxon>Massarinaceae</taxon>
        <taxon>Byssothecium</taxon>
    </lineage>
</organism>
<dbReference type="EMBL" id="ML976990">
    <property type="protein sequence ID" value="KAF1956931.1"/>
    <property type="molecule type" value="Genomic_DNA"/>
</dbReference>
<gene>
    <name evidence="5" type="ORF">CC80DRAFT_411908</name>
</gene>
<accession>A0A6A5TWB6</accession>
<dbReference type="GO" id="GO:0035194">
    <property type="term" value="P:regulatory ncRNA-mediated post-transcriptional gene silencing"/>
    <property type="evidence" value="ECO:0007669"/>
    <property type="project" value="TreeGrafter"/>
</dbReference>
<dbReference type="Pfam" id="PF13087">
    <property type="entry name" value="AAA_12"/>
    <property type="match status" value="1"/>
</dbReference>
<feature type="domain" description="DNA2/NAM7 helicase-like C-terminal" evidence="4">
    <location>
        <begin position="394"/>
        <end position="577"/>
    </location>
</feature>
<evidence type="ECO:0000259" key="4">
    <source>
        <dbReference type="Pfam" id="PF13087"/>
    </source>
</evidence>
<sequence>MFHHLDVPQYAQRYWTGVIYNATVYSVLRATETVYLKAEKLQESRIRDLWFPLVVNAVFPLKQRTTQAYQRSLAFVDTALKKAAASESDGPNPNDWIRRILFPNKFYGQLQTELRTIPRRNLFDSQLNYEQAHAINSICVNDYGTMPYLISGPPGTGKTKTLVETAMQLLNAHTVDHLLICAPSDQAADTLALRLKYYLKPTQLLRLNGPWRADMEVPRELMGYTHMENEMFYLPPFKQLMAYNVVVTSCRDASILMDARLTNSDLWIIEHEMLSAFHPEHAGPPPGLHWGAILIDEAAQATELDVLSALSVGCPPPQHPNNMPQPRFVMAGDEKQLGPRTASRHPAFSRSLFARLFDRPLYREHPLSRSNVKSSSGPPVLKKSMLPFLYPPFTNLIRNYRSHPAILSVPSSLFYNDTLLPEAPIPDTPLQRSSLWKGRGWPVLFIPHKGMDELEWDGGGWYNNTEAECACFTAQFLVLHEGVQQSDICIMSPFAAQVKLLRNKIRYPPYKLWDVNIGPLEAFQGLEKRVVIICTTRSRPQFIQEDVKRGLGIVHFPRKMNVAITRAKEALVVIGNPEVLGEDEGWCEWMRFCGRNGLIKGDGGAEKGGQGKIGGLERALLAKEKGMGGEGGRVLGSSAVVLEQAVDGSYEAWLEGFREALDEEDDVEAGEEENENGPDA</sequence>
<dbReference type="OrthoDB" id="6513042at2759"/>
<dbReference type="Gene3D" id="3.40.50.300">
    <property type="entry name" value="P-loop containing nucleotide triphosphate hydrolases"/>
    <property type="match status" value="2"/>
</dbReference>
<reference evidence="5" key="1">
    <citation type="journal article" date="2020" name="Stud. Mycol.">
        <title>101 Dothideomycetes genomes: a test case for predicting lifestyles and emergence of pathogens.</title>
        <authorList>
            <person name="Haridas S."/>
            <person name="Albert R."/>
            <person name="Binder M."/>
            <person name="Bloem J."/>
            <person name="Labutti K."/>
            <person name="Salamov A."/>
            <person name="Andreopoulos B."/>
            <person name="Baker S."/>
            <person name="Barry K."/>
            <person name="Bills G."/>
            <person name="Bluhm B."/>
            <person name="Cannon C."/>
            <person name="Castanera R."/>
            <person name="Culley D."/>
            <person name="Daum C."/>
            <person name="Ezra D."/>
            <person name="Gonzalez J."/>
            <person name="Henrissat B."/>
            <person name="Kuo A."/>
            <person name="Liang C."/>
            <person name="Lipzen A."/>
            <person name="Lutzoni F."/>
            <person name="Magnuson J."/>
            <person name="Mondo S."/>
            <person name="Nolan M."/>
            <person name="Ohm R."/>
            <person name="Pangilinan J."/>
            <person name="Park H.-J."/>
            <person name="Ramirez L."/>
            <person name="Alfaro M."/>
            <person name="Sun H."/>
            <person name="Tritt A."/>
            <person name="Yoshinaga Y."/>
            <person name="Zwiers L.-H."/>
            <person name="Turgeon B."/>
            <person name="Goodwin S."/>
            <person name="Spatafora J."/>
            <person name="Crous P."/>
            <person name="Grigoriev I."/>
        </authorList>
    </citation>
    <scope>NUCLEOTIDE SEQUENCE</scope>
    <source>
        <strain evidence="5">CBS 675.92</strain>
    </source>
</reference>
<name>A0A6A5TWB6_9PLEO</name>
<keyword evidence="1" id="KW-0547">Nucleotide-binding</keyword>
<keyword evidence="1" id="KW-0067">ATP-binding</keyword>
<feature type="domain" description="DNA2/NAM7 helicase helicase" evidence="3">
    <location>
        <begin position="126"/>
        <end position="197"/>
    </location>
</feature>
<dbReference type="Proteomes" id="UP000800035">
    <property type="component" value="Unassembled WGS sequence"/>
</dbReference>
<dbReference type="FunFam" id="3.40.50.300:FF:006154">
    <property type="entry name" value="Predicted protein"/>
    <property type="match status" value="1"/>
</dbReference>
<keyword evidence="5" id="KW-0378">Hydrolase</keyword>
<dbReference type="InterPro" id="IPR047187">
    <property type="entry name" value="SF1_C_Upf1"/>
</dbReference>
<dbReference type="InterPro" id="IPR041677">
    <property type="entry name" value="DNA2/NAM7_AAA_11"/>
</dbReference>
<dbReference type="Pfam" id="PF13086">
    <property type="entry name" value="AAA_11"/>
    <property type="match status" value="2"/>
</dbReference>
<evidence type="ECO:0000256" key="2">
    <source>
        <dbReference type="SAM" id="MobiDB-lite"/>
    </source>
</evidence>
<keyword evidence="6" id="KW-1185">Reference proteome</keyword>
<protein>
    <submittedName>
        <fullName evidence="5">P-loop containing nucleoside triphosphate hydrolase protein</fullName>
    </submittedName>
</protein>
<evidence type="ECO:0000259" key="3">
    <source>
        <dbReference type="Pfam" id="PF13086"/>
    </source>
</evidence>
<dbReference type="InterPro" id="IPR045055">
    <property type="entry name" value="DNA2/NAM7-like"/>
</dbReference>
<proteinExistence type="predicted"/>
<dbReference type="PANTHER" id="PTHR10887">
    <property type="entry name" value="DNA2/NAM7 HELICASE FAMILY"/>
    <property type="match status" value="1"/>
</dbReference>
<dbReference type="GO" id="GO:0005829">
    <property type="term" value="C:cytosol"/>
    <property type="evidence" value="ECO:0007669"/>
    <property type="project" value="TreeGrafter"/>
</dbReference>
<feature type="domain" description="DNA2/NAM7 helicase helicase" evidence="3">
    <location>
        <begin position="292"/>
        <end position="343"/>
    </location>
</feature>
<dbReference type="PANTHER" id="PTHR10887:SF322">
    <property type="entry name" value="HELICASE MOV-10"/>
    <property type="match status" value="1"/>
</dbReference>
<evidence type="ECO:0000313" key="6">
    <source>
        <dbReference type="Proteomes" id="UP000800035"/>
    </source>
</evidence>
<dbReference type="InterPro" id="IPR027417">
    <property type="entry name" value="P-loop_NTPase"/>
</dbReference>
<dbReference type="InterPro" id="IPR041679">
    <property type="entry name" value="DNA2/NAM7-like_C"/>
</dbReference>
<feature type="region of interest" description="Disordered" evidence="2">
    <location>
        <begin position="661"/>
        <end position="680"/>
    </location>
</feature>
<evidence type="ECO:0000313" key="5">
    <source>
        <dbReference type="EMBL" id="KAF1956931.1"/>
    </source>
</evidence>
<keyword evidence="1" id="KW-0347">Helicase</keyword>